<dbReference type="RefSeq" id="WP_150039203.1">
    <property type="nucleotide sequence ID" value="NZ_OW485601.1"/>
</dbReference>
<dbReference type="EMBL" id="VWPK01000004">
    <property type="protein sequence ID" value="KAA5613820.1"/>
    <property type="molecule type" value="Genomic_DNA"/>
</dbReference>
<accession>A0A5M6IZQ2</accession>
<proteinExistence type="predicted"/>
<name>A0A5M6IZQ2_9PROT</name>
<sequence>MTGEQQTTRPAYSISHSGHLFIAHCAGVFCGAGLTEDEAITDAEARRIQRRGDDDFDAWMLPADMEARG</sequence>
<comment type="caution">
    <text evidence="1">The sequence shown here is derived from an EMBL/GenBank/DDBJ whole genome shotgun (WGS) entry which is preliminary data.</text>
</comment>
<organism evidence="1 2">
    <name type="scientific">Rhodovastum atsumiense</name>
    <dbReference type="NCBI Taxonomy" id="504468"/>
    <lineage>
        <taxon>Bacteria</taxon>
        <taxon>Pseudomonadati</taxon>
        <taxon>Pseudomonadota</taxon>
        <taxon>Alphaproteobacteria</taxon>
        <taxon>Acetobacterales</taxon>
        <taxon>Acetobacteraceae</taxon>
        <taxon>Rhodovastum</taxon>
    </lineage>
</organism>
<evidence type="ECO:0000313" key="2">
    <source>
        <dbReference type="Proteomes" id="UP000325255"/>
    </source>
</evidence>
<protein>
    <submittedName>
        <fullName evidence="1">Uncharacterized protein</fullName>
    </submittedName>
</protein>
<reference evidence="1 2" key="1">
    <citation type="submission" date="2019-09" db="EMBL/GenBank/DDBJ databases">
        <title>Genome sequence of Rhodovastum atsumiense, a diverse member of the Acetobacteraceae family of non-sulfur purple photosynthetic bacteria.</title>
        <authorList>
            <person name="Meyer T."/>
            <person name="Kyndt J."/>
        </authorList>
    </citation>
    <scope>NUCLEOTIDE SEQUENCE [LARGE SCALE GENOMIC DNA]</scope>
    <source>
        <strain evidence="1 2">DSM 21279</strain>
    </source>
</reference>
<gene>
    <name evidence="1" type="ORF">F1189_03320</name>
</gene>
<dbReference type="Proteomes" id="UP000325255">
    <property type="component" value="Unassembled WGS sequence"/>
</dbReference>
<dbReference type="AlphaFoldDB" id="A0A5M6IZQ2"/>
<evidence type="ECO:0000313" key="1">
    <source>
        <dbReference type="EMBL" id="KAA5613820.1"/>
    </source>
</evidence>
<keyword evidence="2" id="KW-1185">Reference proteome</keyword>